<protein>
    <submittedName>
        <fullName evidence="2">Delta-60 repeat domain-containing protein</fullName>
    </submittedName>
</protein>
<accession>A0ABT3EJT0</accession>
<evidence type="ECO:0000313" key="3">
    <source>
        <dbReference type="Proteomes" id="UP001165677"/>
    </source>
</evidence>
<dbReference type="SUPFAM" id="SSF63829">
    <property type="entry name" value="Calcium-dependent phosphotriesterase"/>
    <property type="match status" value="1"/>
</dbReference>
<comment type="caution">
    <text evidence="2">The sequence shown here is derived from an EMBL/GenBank/DDBJ whole genome shotgun (WGS) entry which is preliminary data.</text>
</comment>
<dbReference type="RefSeq" id="WP_264369542.1">
    <property type="nucleotide sequence ID" value="NZ_JAPCIO010000008.1"/>
</dbReference>
<dbReference type="InterPro" id="IPR013431">
    <property type="entry name" value="Delta_60_rpt"/>
</dbReference>
<sequence>MKKLFFFLTLLCSFATTAQVAGDVAQTFGPMPGFNGSVATTALQTDGKVLVGGDFTAYNSVSANRIIRLNADGTRDASFNIGTGFSGEVLTIAIQSDGKILVGGSFTAYNGVTATELSD</sequence>
<feature type="chain" id="PRO_5046389090" evidence="1">
    <location>
        <begin position="19"/>
        <end position="119"/>
    </location>
</feature>
<dbReference type="Proteomes" id="UP001165677">
    <property type="component" value="Unassembled WGS sequence"/>
</dbReference>
<dbReference type="Gene3D" id="2.80.10.50">
    <property type="match status" value="1"/>
</dbReference>
<dbReference type="EMBL" id="JAPCIO010000008">
    <property type="protein sequence ID" value="MCW1148834.1"/>
    <property type="molecule type" value="Genomic_DNA"/>
</dbReference>
<reference evidence="2" key="1">
    <citation type="submission" date="2022-10" db="EMBL/GenBank/DDBJ databases">
        <title>Flavobacterium sp. nov., a bacterium isolated from lake sediment.</title>
        <authorList>
            <person name="Qu J.-H."/>
        </authorList>
    </citation>
    <scope>NUCLEOTIDE SEQUENCE</scope>
    <source>
        <strain evidence="2">TH16-21</strain>
    </source>
</reference>
<keyword evidence="3" id="KW-1185">Reference proteome</keyword>
<dbReference type="Pfam" id="PF17164">
    <property type="entry name" value="DUF5122"/>
    <property type="match status" value="2"/>
</dbReference>
<keyword evidence="1" id="KW-0732">Signal</keyword>
<name>A0ABT3EJT0_9FLAO</name>
<organism evidence="2 3">
    <name type="scientific">Flavobacterium lacisediminis</name>
    <dbReference type="NCBI Taxonomy" id="2989705"/>
    <lineage>
        <taxon>Bacteria</taxon>
        <taxon>Pseudomonadati</taxon>
        <taxon>Bacteroidota</taxon>
        <taxon>Flavobacteriia</taxon>
        <taxon>Flavobacteriales</taxon>
        <taxon>Flavobacteriaceae</taxon>
        <taxon>Flavobacterium</taxon>
    </lineage>
</organism>
<evidence type="ECO:0000256" key="1">
    <source>
        <dbReference type="SAM" id="SignalP"/>
    </source>
</evidence>
<evidence type="ECO:0000313" key="2">
    <source>
        <dbReference type="EMBL" id="MCW1148834.1"/>
    </source>
</evidence>
<feature type="signal peptide" evidence="1">
    <location>
        <begin position="1"/>
        <end position="18"/>
    </location>
</feature>
<gene>
    <name evidence="2" type="ORF">OJ995_11450</name>
</gene>
<proteinExistence type="predicted"/>